<organism evidence="2 3">
    <name type="scientific">Rhodovulum sulfidophilum</name>
    <name type="common">Rhodobacter sulfidophilus</name>
    <dbReference type="NCBI Taxonomy" id="35806"/>
    <lineage>
        <taxon>Bacteria</taxon>
        <taxon>Pseudomonadati</taxon>
        <taxon>Pseudomonadota</taxon>
        <taxon>Alphaproteobacteria</taxon>
        <taxon>Rhodobacterales</taxon>
        <taxon>Paracoccaceae</taxon>
        <taxon>Rhodovulum</taxon>
    </lineage>
</organism>
<evidence type="ECO:0000313" key="2">
    <source>
        <dbReference type="EMBL" id="MBL3609361.1"/>
    </source>
</evidence>
<keyword evidence="3" id="KW-1185">Reference proteome</keyword>
<evidence type="ECO:0000256" key="1">
    <source>
        <dbReference type="SAM" id="MobiDB-lite"/>
    </source>
</evidence>
<sequence>MRELLPTEAGKADQGDDGFRPPSVEMKDTGELFFDYRPNAGGTGDTGAARNSSTGR</sequence>
<comment type="caution">
    <text evidence="2">The sequence shown here is derived from an EMBL/GenBank/DDBJ whole genome shotgun (WGS) entry which is preliminary data.</text>
</comment>
<accession>A0ABS1RTG6</accession>
<protein>
    <submittedName>
        <fullName evidence="2">Uncharacterized protein</fullName>
    </submittedName>
</protein>
<evidence type="ECO:0000313" key="3">
    <source>
        <dbReference type="Proteomes" id="UP000604473"/>
    </source>
</evidence>
<proteinExistence type="predicted"/>
<reference evidence="2 3" key="1">
    <citation type="submission" date="2021-01" db="EMBL/GenBank/DDBJ databases">
        <title>Draft genomes of Rhodovulum sulfidophilum.</title>
        <authorList>
            <person name="Guzman M.S."/>
        </authorList>
    </citation>
    <scope>NUCLEOTIDE SEQUENCE [LARGE SCALE GENOMIC DNA]</scope>
    <source>
        <strain evidence="2 3">AB35</strain>
    </source>
</reference>
<feature type="region of interest" description="Disordered" evidence="1">
    <location>
        <begin position="1"/>
        <end position="56"/>
    </location>
</feature>
<dbReference type="Proteomes" id="UP000604473">
    <property type="component" value="Unassembled WGS sequence"/>
</dbReference>
<feature type="compositionally biased region" description="Basic and acidic residues" evidence="1">
    <location>
        <begin position="1"/>
        <end position="30"/>
    </location>
</feature>
<gene>
    <name evidence="2" type="ORF">JMM60_11220</name>
</gene>
<name>A0ABS1RTG6_RHOSU</name>
<dbReference type="EMBL" id="JAESJJ010000013">
    <property type="protein sequence ID" value="MBL3609361.1"/>
    <property type="molecule type" value="Genomic_DNA"/>
</dbReference>